<dbReference type="PIRSF" id="PIRSF012508">
    <property type="entry name" value="YerC"/>
    <property type="match status" value="1"/>
</dbReference>
<accession>A0ABU5NAW8</accession>
<organism evidence="1 2">
    <name type="scientific">Candidatus Megaera venefica</name>
    <dbReference type="NCBI Taxonomy" id="2055910"/>
    <lineage>
        <taxon>Bacteria</taxon>
        <taxon>Pseudomonadati</taxon>
        <taxon>Pseudomonadota</taxon>
        <taxon>Alphaproteobacteria</taxon>
        <taxon>Rickettsiales</taxon>
        <taxon>Rickettsiaceae</taxon>
        <taxon>Candidatus Megaera</taxon>
    </lineage>
</organism>
<comment type="caution">
    <text evidence="1">The sequence shown here is derived from an EMBL/GenBank/DDBJ whole genome shotgun (WGS) entry which is preliminary data.</text>
</comment>
<dbReference type="EMBL" id="JARJFB010000010">
    <property type="protein sequence ID" value="MEA0970308.1"/>
    <property type="molecule type" value="Genomic_DNA"/>
</dbReference>
<dbReference type="Proteomes" id="UP001291687">
    <property type="component" value="Unassembled WGS sequence"/>
</dbReference>
<dbReference type="Gene3D" id="1.10.1270.10">
    <property type="entry name" value="TrpR-like"/>
    <property type="match status" value="1"/>
</dbReference>
<dbReference type="Pfam" id="PF01371">
    <property type="entry name" value="Trp_repressor"/>
    <property type="match status" value="1"/>
</dbReference>
<dbReference type="InterPro" id="IPR010921">
    <property type="entry name" value="Trp_repressor/repl_initiator"/>
</dbReference>
<sequence>MHKHAAVDLLEVILIIKTKEELNAFLKDLCTPAELRSLEERWKVCQLLAKETLSYREIHAITGASLTTIGRVARFLKEEKYGGYKNILNKLGE</sequence>
<dbReference type="InterPro" id="IPR038116">
    <property type="entry name" value="TrpR-like_sf"/>
</dbReference>
<name>A0ABU5NAW8_9RICK</name>
<evidence type="ECO:0000313" key="2">
    <source>
        <dbReference type="Proteomes" id="UP001291687"/>
    </source>
</evidence>
<gene>
    <name evidence="1" type="ORF">Megvenef_00266</name>
</gene>
<dbReference type="InterPro" id="IPR013368">
    <property type="entry name" value="YecD_YerC"/>
</dbReference>
<dbReference type="NCBIfam" id="TIGR02531">
    <property type="entry name" value="yecD_yerC"/>
    <property type="match status" value="1"/>
</dbReference>
<dbReference type="InterPro" id="IPR000831">
    <property type="entry name" value="Trp_repress"/>
</dbReference>
<protein>
    <submittedName>
        <fullName evidence="1">YerC family transcriptional regulator</fullName>
    </submittedName>
</protein>
<proteinExistence type="predicted"/>
<evidence type="ECO:0000313" key="1">
    <source>
        <dbReference type="EMBL" id="MEA0970308.1"/>
    </source>
</evidence>
<dbReference type="PANTHER" id="PTHR40080:SF1">
    <property type="entry name" value="TRPR-LIKE PROTEIN YERC_YECD"/>
    <property type="match status" value="1"/>
</dbReference>
<dbReference type="RefSeq" id="WP_322776211.1">
    <property type="nucleotide sequence ID" value="NZ_JARJFB010000010.1"/>
</dbReference>
<reference evidence="1 2" key="1">
    <citation type="submission" date="2023-03" db="EMBL/GenBank/DDBJ databases">
        <title>Host association and intracellularity evolved multiple times independently in the Rickettsiales.</title>
        <authorList>
            <person name="Castelli M."/>
            <person name="Nardi T."/>
            <person name="Gammuto L."/>
            <person name="Bellinzona G."/>
            <person name="Sabaneyeva E."/>
            <person name="Potekhin A."/>
            <person name="Serra V."/>
            <person name="Petroni G."/>
            <person name="Sassera D."/>
        </authorList>
    </citation>
    <scope>NUCLEOTIDE SEQUENCE [LARGE SCALE GENOMIC DNA]</scope>
    <source>
        <strain evidence="1 2">Sr 2-6</strain>
    </source>
</reference>
<dbReference type="SUPFAM" id="SSF48295">
    <property type="entry name" value="TrpR-like"/>
    <property type="match status" value="1"/>
</dbReference>
<dbReference type="PANTHER" id="PTHR40080">
    <property type="entry name" value="LMO1763 PROTEIN"/>
    <property type="match status" value="1"/>
</dbReference>
<keyword evidence="2" id="KW-1185">Reference proteome</keyword>